<gene>
    <name evidence="7" type="ORF">GCM10008957_39720</name>
</gene>
<proteinExistence type="inferred from homology"/>
<keyword evidence="3" id="KW-0813">Transport</keyword>
<evidence type="ECO:0000256" key="5">
    <source>
        <dbReference type="SAM" id="SignalP"/>
    </source>
</evidence>
<dbReference type="PROSITE" id="PS50983">
    <property type="entry name" value="FE_B12_PBP"/>
    <property type="match status" value="1"/>
</dbReference>
<dbReference type="InterPro" id="IPR051313">
    <property type="entry name" value="Bact_iron-sidero_bind"/>
</dbReference>
<organism evidence="7 8">
    <name type="scientific">Deinococcus ruber</name>
    <dbReference type="NCBI Taxonomy" id="1848197"/>
    <lineage>
        <taxon>Bacteria</taxon>
        <taxon>Thermotogati</taxon>
        <taxon>Deinococcota</taxon>
        <taxon>Deinococci</taxon>
        <taxon>Deinococcales</taxon>
        <taxon>Deinococcaceae</taxon>
        <taxon>Deinococcus</taxon>
    </lineage>
</organism>
<evidence type="ECO:0000259" key="6">
    <source>
        <dbReference type="PROSITE" id="PS50983"/>
    </source>
</evidence>
<evidence type="ECO:0000256" key="2">
    <source>
        <dbReference type="ARBA" id="ARBA00008814"/>
    </source>
</evidence>
<accession>A0A918FA82</accession>
<dbReference type="RefSeq" id="WP_189092239.1">
    <property type="nucleotide sequence ID" value="NZ_BMQL01000032.1"/>
</dbReference>
<keyword evidence="4 5" id="KW-0732">Signal</keyword>
<feature type="chain" id="PRO_5037778692" evidence="5">
    <location>
        <begin position="22"/>
        <end position="318"/>
    </location>
</feature>
<dbReference type="SUPFAM" id="SSF53807">
    <property type="entry name" value="Helical backbone' metal receptor"/>
    <property type="match status" value="1"/>
</dbReference>
<evidence type="ECO:0000256" key="1">
    <source>
        <dbReference type="ARBA" id="ARBA00004196"/>
    </source>
</evidence>
<dbReference type="PANTHER" id="PTHR30532">
    <property type="entry name" value="IRON III DICITRATE-BINDING PERIPLASMIC PROTEIN"/>
    <property type="match status" value="1"/>
</dbReference>
<comment type="similarity">
    <text evidence="2">Belongs to the bacterial solute-binding protein 8 family.</text>
</comment>
<feature type="domain" description="Fe/B12 periplasmic-binding" evidence="6">
    <location>
        <begin position="45"/>
        <end position="318"/>
    </location>
</feature>
<dbReference type="Pfam" id="PF01497">
    <property type="entry name" value="Peripla_BP_2"/>
    <property type="match status" value="1"/>
</dbReference>
<dbReference type="Proteomes" id="UP000603865">
    <property type="component" value="Unassembled WGS sequence"/>
</dbReference>
<dbReference type="Gene3D" id="3.40.50.1980">
    <property type="entry name" value="Nitrogenase molybdenum iron protein domain"/>
    <property type="match status" value="2"/>
</dbReference>
<keyword evidence="8" id="KW-1185">Reference proteome</keyword>
<evidence type="ECO:0000256" key="3">
    <source>
        <dbReference type="ARBA" id="ARBA00022448"/>
    </source>
</evidence>
<feature type="signal peptide" evidence="5">
    <location>
        <begin position="1"/>
        <end position="21"/>
    </location>
</feature>
<dbReference type="EMBL" id="BMQL01000032">
    <property type="protein sequence ID" value="GGR23975.1"/>
    <property type="molecule type" value="Genomic_DNA"/>
</dbReference>
<dbReference type="PANTHER" id="PTHR30532:SF28">
    <property type="entry name" value="PETROBACTIN-BINDING PROTEIN YCLQ"/>
    <property type="match status" value="1"/>
</dbReference>
<dbReference type="AlphaFoldDB" id="A0A918FA82"/>
<reference evidence="7" key="2">
    <citation type="submission" date="2020-09" db="EMBL/GenBank/DDBJ databases">
        <authorList>
            <person name="Sun Q."/>
            <person name="Ohkuma M."/>
        </authorList>
    </citation>
    <scope>NUCLEOTIDE SEQUENCE</scope>
    <source>
        <strain evidence="7">JCM 31311</strain>
    </source>
</reference>
<evidence type="ECO:0000313" key="7">
    <source>
        <dbReference type="EMBL" id="GGR23975.1"/>
    </source>
</evidence>
<dbReference type="GO" id="GO:1901678">
    <property type="term" value="P:iron coordination entity transport"/>
    <property type="evidence" value="ECO:0007669"/>
    <property type="project" value="UniProtKB-ARBA"/>
</dbReference>
<evidence type="ECO:0000313" key="8">
    <source>
        <dbReference type="Proteomes" id="UP000603865"/>
    </source>
</evidence>
<sequence length="318" mass="33583">MQRAAVLLGVSLLLSTGLATTALPESRVTISHDDGTTTVNKNPRRVAVIGEEALELAYALNIPVVGLGSGRVEPGDFTLGATLTRSTARRGFLGRGDLSNVTYLGSWAAPNLEVLTALKPDLIVRTSWDGLGGYAALNAIAPTLSFSQSKPDFWPRSLRAVAKVFGKEAQAETIIRGTAATITAAGSSLRAAGIFKKFPKMVVLSPFPDGTVYRYTGDRLANVLRQMGFRDGLAVRPDNNGYEVISPEALLGLDASTLVVLVPWSSGGDIFAKSSAGKLLAARSVTYQLPEFSPWTGPLVDRDVAQKVAAAARTLLGK</sequence>
<dbReference type="InterPro" id="IPR002491">
    <property type="entry name" value="ABC_transptr_periplasmic_BD"/>
</dbReference>
<dbReference type="GO" id="GO:0030288">
    <property type="term" value="C:outer membrane-bounded periplasmic space"/>
    <property type="evidence" value="ECO:0007669"/>
    <property type="project" value="TreeGrafter"/>
</dbReference>
<reference evidence="7" key="1">
    <citation type="journal article" date="2014" name="Int. J. Syst. Evol. Microbiol.">
        <title>Complete genome sequence of Corynebacterium casei LMG S-19264T (=DSM 44701T), isolated from a smear-ripened cheese.</title>
        <authorList>
            <consortium name="US DOE Joint Genome Institute (JGI-PGF)"/>
            <person name="Walter F."/>
            <person name="Albersmeier A."/>
            <person name="Kalinowski J."/>
            <person name="Ruckert C."/>
        </authorList>
    </citation>
    <scope>NUCLEOTIDE SEQUENCE</scope>
    <source>
        <strain evidence="7">JCM 31311</strain>
    </source>
</reference>
<comment type="subcellular location">
    <subcellularLocation>
        <location evidence="1">Cell envelope</location>
    </subcellularLocation>
</comment>
<evidence type="ECO:0000256" key="4">
    <source>
        <dbReference type="ARBA" id="ARBA00022729"/>
    </source>
</evidence>
<comment type="caution">
    <text evidence="7">The sequence shown here is derived from an EMBL/GenBank/DDBJ whole genome shotgun (WGS) entry which is preliminary data.</text>
</comment>
<name>A0A918FA82_9DEIO</name>
<protein>
    <submittedName>
        <fullName evidence="7">Iron ABC transporter substrate-binding protein</fullName>
    </submittedName>
</protein>